<evidence type="ECO:0000259" key="3">
    <source>
        <dbReference type="PROSITE" id="PS50238"/>
    </source>
</evidence>
<feature type="compositionally biased region" description="Polar residues" evidence="2">
    <location>
        <begin position="973"/>
        <end position="985"/>
    </location>
</feature>
<dbReference type="InterPro" id="IPR000198">
    <property type="entry name" value="RhoGAP_dom"/>
</dbReference>
<dbReference type="PANTHER" id="PTHR46005:SF4">
    <property type="entry name" value="RHO GTPASE-ACTIVATING PROTEIN 190"/>
    <property type="match status" value="1"/>
</dbReference>
<protein>
    <submittedName>
        <fullName evidence="5">Uncharacterized protein</fullName>
    </submittedName>
</protein>
<dbReference type="SUPFAM" id="SSF48350">
    <property type="entry name" value="GTPase activation domain, GAP"/>
    <property type="match status" value="1"/>
</dbReference>
<dbReference type="PROSITE" id="PS50238">
    <property type="entry name" value="RHOGAP"/>
    <property type="match status" value="1"/>
</dbReference>
<dbReference type="Pfam" id="PF19518">
    <property type="entry name" value="RhoGAP_pG1_pG2"/>
    <property type="match status" value="1"/>
</dbReference>
<dbReference type="InterPro" id="IPR027417">
    <property type="entry name" value="P-loop_NTPase"/>
</dbReference>
<reference evidence="5" key="1">
    <citation type="submission" date="2023-07" db="EMBL/GenBank/DDBJ databases">
        <authorList>
            <consortium name="CYATHOMIX"/>
        </authorList>
    </citation>
    <scope>NUCLEOTIDE SEQUENCE</scope>
    <source>
        <strain evidence="5">N/A</strain>
    </source>
</reference>
<feature type="region of interest" description="Disordered" evidence="2">
    <location>
        <begin position="1365"/>
        <end position="1384"/>
    </location>
</feature>
<feature type="compositionally biased region" description="Polar residues" evidence="2">
    <location>
        <begin position="1333"/>
        <end position="1344"/>
    </location>
</feature>
<dbReference type="PANTHER" id="PTHR46005">
    <property type="entry name" value="RHO GTPASE-ACTIVATING PROTEIN 190"/>
    <property type="match status" value="1"/>
</dbReference>
<dbReference type="GO" id="GO:0008361">
    <property type="term" value="P:regulation of cell size"/>
    <property type="evidence" value="ECO:0007669"/>
    <property type="project" value="TreeGrafter"/>
</dbReference>
<proteinExistence type="predicted"/>
<dbReference type="InterPro" id="IPR039006">
    <property type="entry name" value="RhoGAP_pG2"/>
</dbReference>
<name>A0AA36H4Q7_CYLNA</name>
<dbReference type="Pfam" id="PF00620">
    <property type="entry name" value="RhoGAP"/>
    <property type="match status" value="1"/>
</dbReference>
<sequence>MQRTVTVSVIGVSGREAVKGSKGVGKSLICNRFVRGDFDDFFPEHCSVLSQTDFGGSPVINNDHWLYWGERQLSLDDSTGPVTIRVIEQTEFLDDETYEPIAGPSTSEPYAKRCCQIRLESRDKLMYIQKEQLGLEAEFDQHVLPDGKCTVDVFIYVFDSSRTEGRTFESQCSIASTILTNVLKTKRPVVIAFSQADNADEEAKKALHALLIKKELKSTHINVVEVSALMNVNVDELFVSAACLASRSKLRLKIQPFSEAVKGVTERNRDVRIAFTRLLQALLPVENWPSIRLPWPRLVRERCLERQPDYCNFVRIYGEATAQKVYDTHVNEAREHWMAARLRALLPNLPRVFATLLDKSTVAQLSWSAANHMIHSHPLFDEFFQPLGQLGKQLDPLPTEQEKRMTQSVSVDNRIPAEILLRNEARQAFEAYQRAVETEQRKERLEEEFEFLLSDTPQVTPGKPLQDVSIFLQGFSAYESLPPNQAAMVYDRFQHDLLKKAELEFRECLLENVELFIDVVRSSRCDFKNETLLISEREMLRIKEFLQDDFRYRQLSRLFELRDAIIRRFISFLARPALNDCPAFSACALLAIREGIAMFFQRKKQNNVCASHIIDISVHGEMAMVAQFITDMNVLLHNEPFLTASGPATIRCYGAEETEDGRNGDKTQLFLLDSSGSLDYARDCTTKFCLGSSTGTLGMGSEPLPPVYVLVCDPSHYDLLPYLHQQGLSLAESTCGIFIGAGSSESESNWSRTSDCSSIFGRDQLMRICDAVCASQLDRRSALKIQMSVLCADPIPLDVLLVALLGVDNEILRAVRDPSQIGVGTVPIDVHWNDHRFAVDLHLGAYHSWLTAKSANSTHGHIVVYSARRAASFAHARAAVSRVLDDGCRTLTGKAILLVAVADMQDYFSDEETNLLLTEGSELATSIGASFITIPPDANSAQTGELARFFERVRAMVPKTTTLERAMKRDSDPYSTVSDYQQQHTAHPKLEHRNDSNSSSCMYGTYKTSHSAGTLLSDSSASGDSTLSTGPLERVTSAASAPALRNSHSAMSISYSSAASAVRPRRRVAPMMSPLKLPLPHALPIPAPLATPEMVDIAPEYSVVQDALIDDEHIYATLDFSSIQDQKNSVKEEKKVTPLKKEKKRPLRSRMFSNHSSTEPSSSPSIGASQPSSAGSSSASVHRAEVVEPKYLPPTPVSPPRSEQRRWLPKSPMAARRPAKTAPIKPRIAPKPKLIADVHPKTNQMPARSITMDVINRDSVMRAKQIYAAQGVGAQKQQGLRQSLSVESINDLMDEKKKKFQFVRKVATSFRFKKPAEKEPAEVKLISPPPVTHITSRSLPQSPQIERKPRRTAYLASSEKASNAFSWLPSRSPKRGHKSSTESVQGVVGANDTLQSLAEKNGGIPLFLERCVQFIEKEGGLELEGLYRVPGNQAQLSELEKAFREKGDVDINSLDMPVHVVATAVKTFFGCLAEPLIPSDLHQDILVTVDGTNQNCDVIERLRAVMGRMTPVNREVLLFFTSHLQKVASSPSTAMDYHNLSKVLFPTLFRPQFNDFVEMSTGTAKFQRATEVILQNAHDIFQANQAEANRV</sequence>
<gene>
    <name evidence="5" type="ORF">CYNAS_LOCUS15703</name>
</gene>
<dbReference type="InterPro" id="IPR045786">
    <property type="entry name" value="RhoGAP_pG1_pG2"/>
</dbReference>
<feature type="domain" description="Rho-GAP" evidence="3">
    <location>
        <begin position="1392"/>
        <end position="1581"/>
    </location>
</feature>
<keyword evidence="1" id="KW-0175">Coiled coil</keyword>
<dbReference type="EMBL" id="CATQJL010000305">
    <property type="protein sequence ID" value="CAJ0603720.1"/>
    <property type="molecule type" value="Genomic_DNA"/>
</dbReference>
<dbReference type="GO" id="GO:0050770">
    <property type="term" value="P:regulation of axonogenesis"/>
    <property type="evidence" value="ECO:0007669"/>
    <property type="project" value="TreeGrafter"/>
</dbReference>
<accession>A0AA36H4Q7</accession>
<dbReference type="Pfam" id="PF23083">
    <property type="entry name" value="FF_RHG35_4th"/>
    <property type="match status" value="1"/>
</dbReference>
<evidence type="ECO:0000256" key="2">
    <source>
        <dbReference type="SAM" id="MobiDB-lite"/>
    </source>
</evidence>
<feature type="coiled-coil region" evidence="1">
    <location>
        <begin position="422"/>
        <end position="455"/>
    </location>
</feature>
<dbReference type="InterPro" id="IPR008936">
    <property type="entry name" value="Rho_GTPase_activation_prot"/>
</dbReference>
<dbReference type="GO" id="GO:0005829">
    <property type="term" value="C:cytosol"/>
    <property type="evidence" value="ECO:0007669"/>
    <property type="project" value="TreeGrafter"/>
</dbReference>
<dbReference type="PROSITE" id="PS51853">
    <property type="entry name" value="PG2"/>
    <property type="match status" value="1"/>
</dbReference>
<dbReference type="InterPro" id="IPR051978">
    <property type="entry name" value="Rho-GAP_domain"/>
</dbReference>
<dbReference type="Gene3D" id="1.10.555.10">
    <property type="entry name" value="Rho GTPase activation protein"/>
    <property type="match status" value="1"/>
</dbReference>
<feature type="domain" description="PG2 pseudoGTPase" evidence="4">
    <location>
        <begin position="784"/>
        <end position="962"/>
    </location>
</feature>
<feature type="compositionally biased region" description="Low complexity" evidence="2">
    <location>
        <begin position="1153"/>
        <end position="1180"/>
    </location>
</feature>
<organism evidence="5 6">
    <name type="scientific">Cylicocyclus nassatus</name>
    <name type="common">Nematode worm</name>
    <dbReference type="NCBI Taxonomy" id="53992"/>
    <lineage>
        <taxon>Eukaryota</taxon>
        <taxon>Metazoa</taxon>
        <taxon>Ecdysozoa</taxon>
        <taxon>Nematoda</taxon>
        <taxon>Chromadorea</taxon>
        <taxon>Rhabditida</taxon>
        <taxon>Rhabditina</taxon>
        <taxon>Rhabditomorpha</taxon>
        <taxon>Strongyloidea</taxon>
        <taxon>Strongylidae</taxon>
        <taxon>Cylicocyclus</taxon>
    </lineage>
</organism>
<dbReference type="SUPFAM" id="SSF52540">
    <property type="entry name" value="P-loop containing nucleoside triphosphate hydrolases"/>
    <property type="match status" value="1"/>
</dbReference>
<evidence type="ECO:0000259" key="4">
    <source>
        <dbReference type="PROSITE" id="PS51853"/>
    </source>
</evidence>
<dbReference type="InterPro" id="IPR057284">
    <property type="entry name" value="FF_RHG35_4th"/>
</dbReference>
<dbReference type="Proteomes" id="UP001176961">
    <property type="component" value="Unassembled WGS sequence"/>
</dbReference>
<feature type="region of interest" description="Disordered" evidence="2">
    <location>
        <begin position="1124"/>
        <end position="1225"/>
    </location>
</feature>
<dbReference type="CDD" id="cd00882">
    <property type="entry name" value="Ras_like_GTPase"/>
    <property type="match status" value="1"/>
</dbReference>
<dbReference type="GO" id="GO:0005096">
    <property type="term" value="F:GTPase activator activity"/>
    <property type="evidence" value="ECO:0007669"/>
    <property type="project" value="TreeGrafter"/>
</dbReference>
<evidence type="ECO:0000256" key="1">
    <source>
        <dbReference type="SAM" id="Coils"/>
    </source>
</evidence>
<comment type="caution">
    <text evidence="5">The sequence shown here is derived from an EMBL/GenBank/DDBJ whole genome shotgun (WGS) entry which is preliminary data.</text>
</comment>
<evidence type="ECO:0000313" key="6">
    <source>
        <dbReference type="Proteomes" id="UP001176961"/>
    </source>
</evidence>
<feature type="region of interest" description="Disordered" evidence="2">
    <location>
        <begin position="1329"/>
        <end position="1350"/>
    </location>
</feature>
<evidence type="ECO:0000313" key="5">
    <source>
        <dbReference type="EMBL" id="CAJ0603720.1"/>
    </source>
</evidence>
<feature type="compositionally biased region" description="Basic and acidic residues" evidence="2">
    <location>
        <begin position="1128"/>
        <end position="1140"/>
    </location>
</feature>
<keyword evidence="6" id="KW-1185">Reference proteome</keyword>
<dbReference type="SMART" id="SM00324">
    <property type="entry name" value="RhoGAP"/>
    <property type="match status" value="1"/>
</dbReference>
<dbReference type="Gene3D" id="3.40.50.300">
    <property type="entry name" value="P-loop containing nucleotide triphosphate hydrolases"/>
    <property type="match status" value="1"/>
</dbReference>
<dbReference type="GO" id="GO:0007266">
    <property type="term" value="P:Rho protein signal transduction"/>
    <property type="evidence" value="ECO:0007669"/>
    <property type="project" value="TreeGrafter"/>
</dbReference>
<feature type="region of interest" description="Disordered" evidence="2">
    <location>
        <begin position="964"/>
        <end position="1002"/>
    </location>
</feature>